<evidence type="ECO:0000313" key="2">
    <source>
        <dbReference type="EMBL" id="RAK25849.1"/>
    </source>
</evidence>
<protein>
    <recommendedName>
        <fullName evidence="4">WD40 repeat protein</fullName>
    </recommendedName>
</protein>
<accession>A0A327YX96</accession>
<keyword evidence="1" id="KW-0472">Membrane</keyword>
<organism evidence="2 3">
    <name type="scientific">Actinoplanes lutulentus</name>
    <dbReference type="NCBI Taxonomy" id="1287878"/>
    <lineage>
        <taxon>Bacteria</taxon>
        <taxon>Bacillati</taxon>
        <taxon>Actinomycetota</taxon>
        <taxon>Actinomycetes</taxon>
        <taxon>Micromonosporales</taxon>
        <taxon>Micromonosporaceae</taxon>
        <taxon>Actinoplanes</taxon>
    </lineage>
</organism>
<dbReference type="InterPro" id="IPR011042">
    <property type="entry name" value="6-blade_b-propeller_TolB-like"/>
</dbReference>
<dbReference type="SUPFAM" id="SSF82171">
    <property type="entry name" value="DPP6 N-terminal domain-like"/>
    <property type="match status" value="1"/>
</dbReference>
<dbReference type="EMBL" id="QLMJ01000030">
    <property type="protein sequence ID" value="RAK25849.1"/>
    <property type="molecule type" value="Genomic_DNA"/>
</dbReference>
<dbReference type="OrthoDB" id="9808778at2"/>
<evidence type="ECO:0008006" key="4">
    <source>
        <dbReference type="Google" id="ProtNLM"/>
    </source>
</evidence>
<keyword evidence="3" id="KW-1185">Reference proteome</keyword>
<feature type="transmembrane region" description="Helical" evidence="1">
    <location>
        <begin position="7"/>
        <end position="27"/>
    </location>
</feature>
<evidence type="ECO:0000313" key="3">
    <source>
        <dbReference type="Proteomes" id="UP000249341"/>
    </source>
</evidence>
<keyword evidence="1" id="KW-0812">Transmembrane</keyword>
<gene>
    <name evidence="2" type="ORF">B0I29_13058</name>
</gene>
<reference evidence="2 3" key="1">
    <citation type="submission" date="2018-06" db="EMBL/GenBank/DDBJ databases">
        <title>Genomic Encyclopedia of Type Strains, Phase III (KMG-III): the genomes of soil and plant-associated and newly described type strains.</title>
        <authorList>
            <person name="Whitman W."/>
        </authorList>
    </citation>
    <scope>NUCLEOTIDE SEQUENCE [LARGE SCALE GENOMIC DNA]</scope>
    <source>
        <strain evidence="2 3">CGMCC 4.7090</strain>
    </source>
</reference>
<evidence type="ECO:0000256" key="1">
    <source>
        <dbReference type="SAM" id="Phobius"/>
    </source>
</evidence>
<comment type="caution">
    <text evidence="2">The sequence shown here is derived from an EMBL/GenBank/DDBJ whole genome shotgun (WGS) entry which is preliminary data.</text>
</comment>
<dbReference type="AlphaFoldDB" id="A0A327YX96"/>
<proteinExistence type="predicted"/>
<dbReference type="Gene3D" id="2.120.10.30">
    <property type="entry name" value="TolB, C-terminal domain"/>
    <property type="match status" value="1"/>
</dbReference>
<sequence>MTNLKPRLYTLGAVLIIAVLGATGYVWNVRQDQAESLANAPQVATAGDPAALRGQPHVVFRNTAAGESYGKVAVVPLADPDGPRAFTPASCERVYATADDAVCLSAERGLVTSYKARVLDSTWQPTQELSLTGIPSRTRLSRDGTLAATTTFVFGDSYANPGQFSTRTLVTRVDGEEIGDLEKFKLVVDGKTITASDKNMWGVTFADDDKFYVTAASGGKTWLAEGSLSKRTVTTIRTDVECPSLSPDGTRIAFKKHGDLPAGQWRLAVYDLRTGKETVLDPTNNLDDQAEWLDNETVIYGLPRDSSSDVWQVPADGSGSPQVFIPDAWSPAVVR</sequence>
<dbReference type="RefSeq" id="WP_111654972.1">
    <property type="nucleotide sequence ID" value="NZ_JACHWI010000001.1"/>
</dbReference>
<keyword evidence="1" id="KW-1133">Transmembrane helix</keyword>
<dbReference type="Proteomes" id="UP000249341">
    <property type="component" value="Unassembled WGS sequence"/>
</dbReference>
<name>A0A327YX96_9ACTN</name>